<dbReference type="Gene3D" id="6.10.250.3010">
    <property type="match status" value="1"/>
</dbReference>
<reference evidence="7 8" key="1">
    <citation type="journal article" date="2014" name="J. Virol.">
        <title>Upolu virus and Aransas Bay virus, two presumptive bunyaviruses, are novel members of the family Orthomyxoviridae.</title>
        <authorList>
            <person name="Briese T."/>
            <person name="Chowdhary R."/>
            <person name="Travassos da Rosa A."/>
            <person name="Hutchison S.K."/>
            <person name="Popov V."/>
            <person name="Street C."/>
            <person name="Tesh R.B."/>
            <person name="Lipkin W.I."/>
        </authorList>
    </citation>
    <scope>NUCLEOTIDE SEQUENCE [LARGE SCALE GENOMIC DNA]</scope>
</reference>
<evidence type="ECO:0000256" key="3">
    <source>
        <dbReference type="ARBA" id="ARBA00022844"/>
    </source>
</evidence>
<evidence type="ECO:0000256" key="1">
    <source>
        <dbReference type="ARBA" id="ARBA00004182"/>
    </source>
</evidence>
<evidence type="ECO:0000256" key="2">
    <source>
        <dbReference type="ARBA" id="ARBA00022692"/>
    </source>
</evidence>
<evidence type="ECO:0000313" key="8">
    <source>
        <dbReference type="Proteomes" id="UP000181618"/>
    </source>
</evidence>
<dbReference type="RefSeq" id="YP_010840363.1">
    <property type="nucleotide sequence ID" value="NC_078652.1"/>
</dbReference>
<keyword evidence="5" id="KW-0325">Glycoprotein</keyword>
<dbReference type="Pfam" id="PF03273">
    <property type="entry name" value="Baculo_gp64"/>
    <property type="match status" value="1"/>
</dbReference>
<dbReference type="Gene3D" id="6.20.460.10">
    <property type="match status" value="1"/>
</dbReference>
<evidence type="ECO:0000256" key="5">
    <source>
        <dbReference type="ARBA" id="ARBA00023180"/>
    </source>
</evidence>
<dbReference type="InterPro" id="IPR004955">
    <property type="entry name" value="Baculovirus_Gp64"/>
</dbReference>
<feature type="transmembrane region" description="Helical" evidence="6">
    <location>
        <begin position="496"/>
        <end position="518"/>
    </location>
</feature>
<proteinExistence type="predicted"/>
<keyword evidence="2 6" id="KW-0812">Transmembrane</keyword>
<sequence length="524" mass="59073">MKFFLSTLLFSLVRSECDRDSLSGPYVLDSFHPPQVELIRETITVRRISPIQDKEVFTVGYRAAWKSYCYNGGPLDSNTGCNTELIPVPPTEEELKEWSRKGMCQYGPVCVDCWGSDSYACLKKLDHTGNWAAKRELQRRETNWKFAYHMCNIDWRCGVEQSNAFFNLEWKSGGVVVQTLLPNGSAIQHGLGRPAYWTAGQFSYLASGPSSVREERVPIACFFDCTKCNSKTNIHAGVTYCQDGSRFFKAEDDKFCIRDVCYDLLGQLGNVKSKYAARFSRPKQKSTWSASAGSTNADHRSVLNTHKASIDDLQELMQSQMYDQEGQKLVIAQMDARFKRMTEILNMVIDSLSKIDERLIGRLLGKSMASKFLNDEKFVLYKCATPITTGSNCYGESIYKDGRWTKKRPQDLCVNTTSLPTNIINVYNFSETWYPTPVEVAFRGVIEDEEGWNFVAQSKQDLIDTMLYTQRGGAGTSLQDVLALPKGWLQNGLTSLLVGGVGGYLIYAVIFLILFVILKKANVC</sequence>
<dbReference type="Gene3D" id="6.10.250.2130">
    <property type="match status" value="1"/>
</dbReference>
<gene>
    <name evidence="7" type="primary">gp</name>
</gene>
<evidence type="ECO:0000313" key="7">
    <source>
        <dbReference type="EMBL" id="AHB34057.1"/>
    </source>
</evidence>
<keyword evidence="8" id="KW-1185">Reference proteome</keyword>
<dbReference type="GeneID" id="80557417"/>
<name>X2CWY9_9ORTO</name>
<accession>X2CWY9</accession>
<keyword evidence="6" id="KW-1133">Transmembrane helix</keyword>
<evidence type="ECO:0000256" key="4">
    <source>
        <dbReference type="ARBA" id="ARBA00023136"/>
    </source>
</evidence>
<comment type="subcellular location">
    <subcellularLocation>
        <location evidence="1">Virion membrane</location>
    </subcellularLocation>
</comment>
<dbReference type="GO" id="GO:0055036">
    <property type="term" value="C:virion membrane"/>
    <property type="evidence" value="ECO:0007669"/>
    <property type="project" value="UniProtKB-SubCell"/>
</dbReference>
<dbReference type="GO" id="GO:0019031">
    <property type="term" value="C:viral envelope"/>
    <property type="evidence" value="ECO:0007669"/>
    <property type="project" value="InterPro"/>
</dbReference>
<dbReference type="Proteomes" id="UP000181618">
    <property type="component" value="Genome"/>
</dbReference>
<dbReference type="GO" id="GO:0044003">
    <property type="term" value="P:symbiont-mediated perturbation of host process"/>
    <property type="evidence" value="ECO:0007669"/>
    <property type="project" value="InterPro"/>
</dbReference>
<keyword evidence="4 6" id="KW-0472">Membrane</keyword>
<organism evidence="7 8">
    <name type="scientific">Upolu virus</name>
    <dbReference type="NCBI Taxonomy" id="1428581"/>
    <lineage>
        <taxon>Viruses</taxon>
        <taxon>Riboviria</taxon>
        <taxon>Orthornavirae</taxon>
        <taxon>Negarnaviricota</taxon>
        <taxon>Polyploviricotina</taxon>
        <taxon>Insthoviricetes</taxon>
        <taxon>Articulavirales</taxon>
        <taxon>Orthomyxoviridae</taxon>
        <taxon>Thogotovirus</taxon>
        <taxon>Thogotovirus upoluense</taxon>
    </lineage>
</organism>
<evidence type="ECO:0000256" key="6">
    <source>
        <dbReference type="SAM" id="Phobius"/>
    </source>
</evidence>
<keyword evidence="3" id="KW-0946">Virion</keyword>
<dbReference type="KEGG" id="vg:80557417"/>
<dbReference type="EMBL" id="KC506159">
    <property type="protein sequence ID" value="AHB34057.1"/>
    <property type="molecule type" value="Viral_cRNA"/>
</dbReference>
<protein>
    <submittedName>
        <fullName evidence="7">Glycoprotein</fullName>
    </submittedName>
</protein>